<evidence type="ECO:0000313" key="4">
    <source>
        <dbReference type="Proteomes" id="UP001595901"/>
    </source>
</evidence>
<dbReference type="RefSeq" id="WP_380429388.1">
    <property type="nucleotide sequence ID" value="NZ_JBHSAC010000010.1"/>
</dbReference>
<dbReference type="Proteomes" id="UP001595901">
    <property type="component" value="Unassembled WGS sequence"/>
</dbReference>
<name>A0ABV8CZ01_9STRE</name>
<proteinExistence type="predicted"/>
<reference evidence="4" key="1">
    <citation type="journal article" date="2019" name="Int. J. Syst. Evol. Microbiol.">
        <title>The Global Catalogue of Microorganisms (GCM) 10K type strain sequencing project: providing services to taxonomists for standard genome sequencing and annotation.</title>
        <authorList>
            <consortium name="The Broad Institute Genomics Platform"/>
            <consortium name="The Broad Institute Genome Sequencing Center for Infectious Disease"/>
            <person name="Wu L."/>
            <person name="Ma J."/>
        </authorList>
    </citation>
    <scope>NUCLEOTIDE SEQUENCE [LARGE SCALE GENOMIC DNA]</scope>
    <source>
        <strain evidence="4">CCUG 58728</strain>
    </source>
</reference>
<evidence type="ECO:0000259" key="2">
    <source>
        <dbReference type="Pfam" id="PF14478"/>
    </source>
</evidence>
<dbReference type="EMBL" id="JBHSAC010000010">
    <property type="protein sequence ID" value="MFC3931405.1"/>
    <property type="molecule type" value="Genomic_DNA"/>
</dbReference>
<feature type="domain" description="Transcobalamin-like C-terminal" evidence="2">
    <location>
        <begin position="60"/>
        <end position="124"/>
    </location>
</feature>
<keyword evidence="4" id="KW-1185">Reference proteome</keyword>
<protein>
    <submittedName>
        <fullName evidence="3">DUF4430 domain-containing protein</fullName>
    </submittedName>
</protein>
<comment type="caution">
    <text evidence="3">The sequence shown here is derived from an EMBL/GenBank/DDBJ whole genome shotgun (WGS) entry which is preliminary data.</text>
</comment>
<dbReference type="Pfam" id="PF14478">
    <property type="entry name" value="DUF4430"/>
    <property type="match status" value="1"/>
</dbReference>
<keyword evidence="1" id="KW-0732">Signal</keyword>
<dbReference type="PROSITE" id="PS51257">
    <property type="entry name" value="PROKAR_LIPOPROTEIN"/>
    <property type="match status" value="1"/>
</dbReference>
<feature type="chain" id="PRO_5046752322" evidence="1">
    <location>
        <begin position="24"/>
        <end position="128"/>
    </location>
</feature>
<gene>
    <name evidence="3" type="ORF">ACFOSE_01130</name>
</gene>
<evidence type="ECO:0000256" key="1">
    <source>
        <dbReference type="SAM" id="SignalP"/>
    </source>
</evidence>
<dbReference type="InterPro" id="IPR027954">
    <property type="entry name" value="Transcobalamin-like_C"/>
</dbReference>
<accession>A0ABV8CZ01</accession>
<feature type="signal peptide" evidence="1">
    <location>
        <begin position="1"/>
        <end position="23"/>
    </location>
</feature>
<evidence type="ECO:0000313" key="3">
    <source>
        <dbReference type="EMBL" id="MFC3931405.1"/>
    </source>
</evidence>
<organism evidence="3 4">
    <name type="scientific">Streptococcus dentapri</name>
    <dbReference type="NCBI Taxonomy" id="573564"/>
    <lineage>
        <taxon>Bacteria</taxon>
        <taxon>Bacillati</taxon>
        <taxon>Bacillota</taxon>
        <taxon>Bacilli</taxon>
        <taxon>Lactobacillales</taxon>
        <taxon>Streptococcaceae</taxon>
        <taxon>Streptococcus</taxon>
    </lineage>
</organism>
<dbReference type="Gene3D" id="2.170.130.30">
    <property type="match status" value="1"/>
</dbReference>
<sequence length="128" mass="14124">MKKILTSLAIVLSLLLLVACGNAKSDKTADNSKADSDNKITLIIKSNDGEKNQDLIFKKGDTVMDVLKAHAKVEEKNGFITSINGTAQDESAGKYWMFKINDKLAPKAANQIKVKNGDKIEFYQDVYK</sequence>